<comment type="similarity">
    <text evidence="5">Belongs to the UreE family.</text>
</comment>
<evidence type="ECO:0000256" key="3">
    <source>
        <dbReference type="ARBA" id="ARBA00022596"/>
    </source>
</evidence>
<sequence>MSLPTVCRLLSAAPAKTHDTVVLDYDGRLIRRRRLTTTLGKSFMVDLESLTNLDDYWGFDLSDGTTVQVKPAAEDLVEITGNLARLAWHIGNRHTPCQIEADRLLIRRDHVIEGMLTLQRATLRMVSEPFTPEGGAYGHGRTMGHDHGASPHTFGHSH</sequence>
<keyword evidence="10" id="KW-1185">Reference proteome</keyword>
<dbReference type="OrthoDB" id="9802215at2"/>
<dbReference type="InterPro" id="IPR036118">
    <property type="entry name" value="UreE_N_sf"/>
</dbReference>
<comment type="subcellular location">
    <subcellularLocation>
        <location evidence="1 5">Cytoplasm</location>
    </subcellularLocation>
</comment>
<dbReference type="SUPFAM" id="SSF69287">
    <property type="entry name" value="Urease metallochaperone UreE, N-terminal domain"/>
    <property type="match status" value="1"/>
</dbReference>
<comment type="function">
    <text evidence="5">Involved in urease metallocenter assembly. Binds nickel. Probably functions as a nickel donor during metallocenter assembly.</text>
</comment>
<accession>A0A1N7P791</accession>
<evidence type="ECO:0000256" key="6">
    <source>
        <dbReference type="SAM" id="MobiDB-lite"/>
    </source>
</evidence>
<organism evidence="9 10">
    <name type="scientific">Gemmobacter megaterium</name>
    <dbReference type="NCBI Taxonomy" id="1086013"/>
    <lineage>
        <taxon>Bacteria</taxon>
        <taxon>Pseudomonadati</taxon>
        <taxon>Pseudomonadota</taxon>
        <taxon>Alphaproteobacteria</taxon>
        <taxon>Rhodobacterales</taxon>
        <taxon>Paracoccaceae</taxon>
        <taxon>Gemmobacter</taxon>
    </lineage>
</organism>
<feature type="domain" description="UreE urease accessory N-terminal" evidence="7">
    <location>
        <begin position="12"/>
        <end position="55"/>
    </location>
</feature>
<keyword evidence="3 5" id="KW-0533">Nickel</keyword>
<evidence type="ECO:0000256" key="5">
    <source>
        <dbReference type="HAMAP-Rule" id="MF_00822"/>
    </source>
</evidence>
<evidence type="ECO:0000256" key="1">
    <source>
        <dbReference type="ARBA" id="ARBA00004496"/>
    </source>
</evidence>
<dbReference type="GO" id="GO:0005737">
    <property type="term" value="C:cytoplasm"/>
    <property type="evidence" value="ECO:0007669"/>
    <property type="project" value="UniProtKB-SubCell"/>
</dbReference>
<evidence type="ECO:0000313" key="10">
    <source>
        <dbReference type="Proteomes" id="UP000186141"/>
    </source>
</evidence>
<reference evidence="9 10" key="1">
    <citation type="submission" date="2017-01" db="EMBL/GenBank/DDBJ databases">
        <authorList>
            <person name="Mah S.A."/>
            <person name="Swanson W.J."/>
            <person name="Moy G.W."/>
            <person name="Vacquier V.D."/>
        </authorList>
    </citation>
    <scope>NUCLEOTIDE SEQUENCE [LARGE SCALE GENOMIC DNA]</scope>
    <source>
        <strain evidence="9 10">DSM 26375</strain>
    </source>
</reference>
<dbReference type="Proteomes" id="UP000186141">
    <property type="component" value="Unassembled WGS sequence"/>
</dbReference>
<evidence type="ECO:0000256" key="2">
    <source>
        <dbReference type="ARBA" id="ARBA00022490"/>
    </source>
</evidence>
<dbReference type="InterPro" id="IPR004029">
    <property type="entry name" value="UreE_N"/>
</dbReference>
<feature type="domain" description="Urease accessory protein UreE C-terminal" evidence="8">
    <location>
        <begin position="78"/>
        <end position="156"/>
    </location>
</feature>
<dbReference type="Gene3D" id="3.30.70.790">
    <property type="entry name" value="UreE, C-terminal domain"/>
    <property type="match status" value="1"/>
</dbReference>
<dbReference type="Gene3D" id="2.60.260.20">
    <property type="entry name" value="Urease metallochaperone UreE, N-terminal domain"/>
    <property type="match status" value="1"/>
</dbReference>
<name>A0A1N7P791_9RHOB</name>
<dbReference type="GO" id="GO:0051082">
    <property type="term" value="F:unfolded protein binding"/>
    <property type="evidence" value="ECO:0007669"/>
    <property type="project" value="UniProtKB-UniRule"/>
</dbReference>
<dbReference type="InterPro" id="IPR007864">
    <property type="entry name" value="UreE_C_dom"/>
</dbReference>
<dbReference type="PIRSF" id="PIRSF036402">
    <property type="entry name" value="Ureas_acces_UreE"/>
    <property type="match status" value="1"/>
</dbReference>
<dbReference type="SUPFAM" id="SSF69737">
    <property type="entry name" value="Urease metallochaperone UreE, C-terminal domain"/>
    <property type="match status" value="1"/>
</dbReference>
<dbReference type="EMBL" id="FTOT01000005">
    <property type="protein sequence ID" value="SIT06407.1"/>
    <property type="molecule type" value="Genomic_DNA"/>
</dbReference>
<dbReference type="GO" id="GO:0019627">
    <property type="term" value="P:urea metabolic process"/>
    <property type="evidence" value="ECO:0007669"/>
    <property type="project" value="InterPro"/>
</dbReference>
<dbReference type="Pfam" id="PF05194">
    <property type="entry name" value="UreE_C"/>
    <property type="match status" value="1"/>
</dbReference>
<dbReference type="GO" id="GO:0065003">
    <property type="term" value="P:protein-containing complex assembly"/>
    <property type="evidence" value="ECO:0007669"/>
    <property type="project" value="InterPro"/>
</dbReference>
<evidence type="ECO:0000313" key="9">
    <source>
        <dbReference type="EMBL" id="SIT06407.1"/>
    </source>
</evidence>
<dbReference type="RefSeq" id="WP_076531785.1">
    <property type="nucleotide sequence ID" value="NZ_BMEH01000005.1"/>
</dbReference>
<evidence type="ECO:0000259" key="7">
    <source>
        <dbReference type="Pfam" id="PF02814"/>
    </source>
</evidence>
<evidence type="ECO:0000259" key="8">
    <source>
        <dbReference type="Pfam" id="PF05194"/>
    </source>
</evidence>
<proteinExistence type="inferred from homology"/>
<evidence type="ECO:0000256" key="4">
    <source>
        <dbReference type="ARBA" id="ARBA00023186"/>
    </source>
</evidence>
<gene>
    <name evidence="5" type="primary">ureE</name>
    <name evidence="9" type="ORF">SAMN05421774_10517</name>
</gene>
<dbReference type="Pfam" id="PF02814">
    <property type="entry name" value="UreE_N"/>
    <property type="match status" value="1"/>
</dbReference>
<protein>
    <recommendedName>
        <fullName evidence="5">Urease accessory protein UreE</fullName>
    </recommendedName>
</protein>
<keyword evidence="4 5" id="KW-0143">Chaperone</keyword>
<feature type="region of interest" description="Disordered" evidence="6">
    <location>
        <begin position="135"/>
        <end position="158"/>
    </location>
</feature>
<keyword evidence="2 5" id="KW-0963">Cytoplasm</keyword>
<dbReference type="GO" id="GO:0006457">
    <property type="term" value="P:protein folding"/>
    <property type="evidence" value="ECO:0007669"/>
    <property type="project" value="InterPro"/>
</dbReference>
<dbReference type="STRING" id="1086013.SAMN05421774_10517"/>
<dbReference type="AlphaFoldDB" id="A0A1N7P791"/>
<dbReference type="HAMAP" id="MF_00822">
    <property type="entry name" value="UreE"/>
    <property type="match status" value="1"/>
</dbReference>
<dbReference type="InterPro" id="IPR012406">
    <property type="entry name" value="UreE"/>
</dbReference>
<dbReference type="GO" id="GO:0016151">
    <property type="term" value="F:nickel cation binding"/>
    <property type="evidence" value="ECO:0007669"/>
    <property type="project" value="UniProtKB-UniRule"/>
</dbReference>